<gene>
    <name evidence="13" type="ORF">EV671_105110</name>
</gene>
<organism evidence="13 14">
    <name type="scientific">Roseateles saccharophilus</name>
    <name type="common">Pseudomonas saccharophila</name>
    <dbReference type="NCBI Taxonomy" id="304"/>
    <lineage>
        <taxon>Bacteria</taxon>
        <taxon>Pseudomonadati</taxon>
        <taxon>Pseudomonadota</taxon>
        <taxon>Betaproteobacteria</taxon>
        <taxon>Burkholderiales</taxon>
        <taxon>Sphaerotilaceae</taxon>
        <taxon>Roseateles</taxon>
    </lineage>
</organism>
<evidence type="ECO:0000256" key="3">
    <source>
        <dbReference type="ARBA" id="ARBA00022448"/>
    </source>
</evidence>
<feature type="domain" description="Porin" evidence="12">
    <location>
        <begin position="7"/>
        <end position="306"/>
    </location>
</feature>
<comment type="subcellular location">
    <subcellularLocation>
        <location evidence="1">Cell outer membrane</location>
        <topology evidence="1">Multi-pass membrane protein</topology>
    </subcellularLocation>
</comment>
<evidence type="ECO:0000256" key="7">
    <source>
        <dbReference type="ARBA" id="ARBA00023065"/>
    </source>
</evidence>
<feature type="signal peptide" evidence="11">
    <location>
        <begin position="1"/>
        <end position="19"/>
    </location>
</feature>
<dbReference type="PANTHER" id="PTHR34501">
    <property type="entry name" value="PROTEIN YDDL-RELATED"/>
    <property type="match status" value="1"/>
</dbReference>
<dbReference type="SUPFAM" id="SSF56935">
    <property type="entry name" value="Porins"/>
    <property type="match status" value="1"/>
</dbReference>
<accession>A0A4R3UCK5</accession>
<evidence type="ECO:0000256" key="6">
    <source>
        <dbReference type="ARBA" id="ARBA00022729"/>
    </source>
</evidence>
<evidence type="ECO:0000256" key="5">
    <source>
        <dbReference type="ARBA" id="ARBA00022692"/>
    </source>
</evidence>
<evidence type="ECO:0000256" key="9">
    <source>
        <dbReference type="ARBA" id="ARBA00023136"/>
    </source>
</evidence>
<dbReference type="InterPro" id="IPR033900">
    <property type="entry name" value="Gram_neg_porin_domain"/>
</dbReference>
<dbReference type="PRINTS" id="PR00182">
    <property type="entry name" value="ECOLNEIPORIN"/>
</dbReference>
<evidence type="ECO:0000256" key="8">
    <source>
        <dbReference type="ARBA" id="ARBA00023114"/>
    </source>
</evidence>
<comment type="caution">
    <text evidence="13">The sequence shown here is derived from an EMBL/GenBank/DDBJ whole genome shotgun (WGS) entry which is preliminary data.</text>
</comment>
<name>A0A4R3UCK5_ROSSA</name>
<dbReference type="CDD" id="cd00342">
    <property type="entry name" value="gram_neg_porins"/>
    <property type="match status" value="1"/>
</dbReference>
<evidence type="ECO:0000256" key="2">
    <source>
        <dbReference type="ARBA" id="ARBA00011233"/>
    </source>
</evidence>
<evidence type="ECO:0000256" key="11">
    <source>
        <dbReference type="SAM" id="SignalP"/>
    </source>
</evidence>
<keyword evidence="14" id="KW-1185">Reference proteome</keyword>
<keyword evidence="3" id="KW-0813">Transport</keyword>
<dbReference type="GO" id="GO:0015288">
    <property type="term" value="F:porin activity"/>
    <property type="evidence" value="ECO:0007669"/>
    <property type="project" value="UniProtKB-KW"/>
</dbReference>
<proteinExistence type="predicted"/>
<dbReference type="RefSeq" id="WP_132576491.1">
    <property type="nucleotide sequence ID" value="NZ_CBCSGL010000071.1"/>
</dbReference>
<comment type="subunit">
    <text evidence="2">Homotrimer.</text>
</comment>
<dbReference type="InterPro" id="IPR001702">
    <property type="entry name" value="Porin_Gram-ve"/>
</dbReference>
<protein>
    <submittedName>
        <fullName evidence="13">Putative porin</fullName>
    </submittedName>
</protein>
<evidence type="ECO:0000313" key="13">
    <source>
        <dbReference type="EMBL" id="TCU84957.1"/>
    </source>
</evidence>
<dbReference type="PANTHER" id="PTHR34501:SF9">
    <property type="entry name" value="MAJOR OUTER MEMBRANE PROTEIN P.IA"/>
    <property type="match status" value="1"/>
</dbReference>
<keyword evidence="6 11" id="KW-0732">Signal</keyword>
<keyword evidence="10" id="KW-0998">Cell outer membrane</keyword>
<evidence type="ECO:0000256" key="4">
    <source>
        <dbReference type="ARBA" id="ARBA00022452"/>
    </source>
</evidence>
<evidence type="ECO:0000256" key="10">
    <source>
        <dbReference type="ARBA" id="ARBA00023237"/>
    </source>
</evidence>
<dbReference type="AlphaFoldDB" id="A0A4R3UCK5"/>
<dbReference type="GO" id="GO:0034220">
    <property type="term" value="P:monoatomic ion transmembrane transport"/>
    <property type="evidence" value="ECO:0007669"/>
    <property type="project" value="InterPro"/>
</dbReference>
<keyword evidence="7" id="KW-0406">Ion transport</keyword>
<dbReference type="EMBL" id="SMBU01000051">
    <property type="protein sequence ID" value="TCU84957.1"/>
    <property type="molecule type" value="Genomic_DNA"/>
</dbReference>
<evidence type="ECO:0000259" key="12">
    <source>
        <dbReference type="Pfam" id="PF13609"/>
    </source>
</evidence>
<reference evidence="13 14" key="1">
    <citation type="submission" date="2019-03" db="EMBL/GenBank/DDBJ databases">
        <title>Genomic Encyclopedia of Type Strains, Phase IV (KMG-IV): sequencing the most valuable type-strain genomes for metagenomic binning, comparative biology and taxonomic classification.</title>
        <authorList>
            <person name="Goeker M."/>
        </authorList>
    </citation>
    <scope>NUCLEOTIDE SEQUENCE [LARGE SCALE GENOMIC DNA]</scope>
    <source>
        <strain evidence="13 14">DSM 654</strain>
    </source>
</reference>
<dbReference type="GO" id="GO:0046930">
    <property type="term" value="C:pore complex"/>
    <property type="evidence" value="ECO:0007669"/>
    <property type="project" value="UniProtKB-KW"/>
</dbReference>
<dbReference type="Gene3D" id="2.40.160.10">
    <property type="entry name" value="Porin"/>
    <property type="match status" value="1"/>
</dbReference>
<dbReference type="Pfam" id="PF13609">
    <property type="entry name" value="Porin_4"/>
    <property type="match status" value="1"/>
</dbReference>
<keyword evidence="4" id="KW-1134">Transmembrane beta strand</keyword>
<dbReference type="InterPro" id="IPR050298">
    <property type="entry name" value="Gram-neg_bact_OMP"/>
</dbReference>
<evidence type="ECO:0000313" key="14">
    <source>
        <dbReference type="Proteomes" id="UP000295110"/>
    </source>
</evidence>
<feature type="chain" id="PRO_5020370494" evidence="11">
    <location>
        <begin position="20"/>
        <end position="328"/>
    </location>
</feature>
<dbReference type="GO" id="GO:0009279">
    <property type="term" value="C:cell outer membrane"/>
    <property type="evidence" value="ECO:0007669"/>
    <property type="project" value="UniProtKB-SubCell"/>
</dbReference>
<dbReference type="Proteomes" id="UP000295110">
    <property type="component" value="Unassembled WGS sequence"/>
</dbReference>
<evidence type="ECO:0000256" key="1">
    <source>
        <dbReference type="ARBA" id="ARBA00004571"/>
    </source>
</evidence>
<keyword evidence="5" id="KW-0812">Transmembrane</keyword>
<sequence length="328" mass="35404">MKKIALVAALAAVAAPAFAQSSVTLWGRLNTSVESQKFGNNDRITAVQNNSSRLGFRGTEDLGGGLKASFNLEHGFASDTGTIQTFGSPSNTFWSRQANVELSGSFGTVRLGSWFPDSYFSTVDRTSNHNHDTGTSSDALFSDFGFARRTNKVGYFSPSFEGFSFIVSAHAGEGAANDSRAFDLSANYEVAGLHVAATYAEADAVGAWAKHKTFGLESDYAFGPFLVTGYYQREEVDGFKSRDIGRLSAMYTLGQSEFHVNVGGTRSGSDGTFKNGGASQWTLGYNYNLSKRTKVYGFYTSIDYKDPVQSANPANFKSSLAVGIRHNF</sequence>
<dbReference type="OrthoDB" id="6975458at2"/>
<keyword evidence="9" id="KW-0472">Membrane</keyword>
<dbReference type="InterPro" id="IPR023614">
    <property type="entry name" value="Porin_dom_sf"/>
</dbReference>
<keyword evidence="8" id="KW-0626">Porin</keyword>